<dbReference type="GO" id="GO:0005975">
    <property type="term" value="P:carbohydrate metabolic process"/>
    <property type="evidence" value="ECO:0007669"/>
    <property type="project" value="InterPro"/>
</dbReference>
<reference evidence="3 4" key="1">
    <citation type="journal article" date="2020" name="Genome Biol. Evol.">
        <title>Comparative Genomics Underlines Multiple Roles of Profftella, an Obligate Symbiont of Psyllids: Providing Toxins, Vitamins, and Carotenoids.</title>
        <authorList>
            <person name="Nakabachi A."/>
            <person name="Piel J."/>
            <person name="Malenovsky I."/>
            <person name="Hirose Y."/>
        </authorList>
    </citation>
    <scope>NUCLEOTIDE SEQUENCE [LARGE SCALE GENOMIC DNA]</scope>
    <source>
        <strain evidence="3 4">Dco</strain>
    </source>
</reference>
<dbReference type="AlphaFoldDB" id="A0A7R7ACG0"/>
<dbReference type="Pfam" id="PF00834">
    <property type="entry name" value="Ribul_P_3_epim"/>
    <property type="match status" value="1"/>
</dbReference>
<keyword evidence="4" id="KW-1185">Reference proteome</keyword>
<dbReference type="KEGG" id="crr:CRDco_0875"/>
<gene>
    <name evidence="3" type="primary">rpe</name>
    <name evidence="3" type="ORF">CRDco_0875</name>
</gene>
<evidence type="ECO:0000313" key="3">
    <source>
        <dbReference type="EMBL" id="BCG49309.1"/>
    </source>
</evidence>
<dbReference type="EMBL" id="AP023214">
    <property type="protein sequence ID" value="BCG49309.1"/>
    <property type="molecule type" value="Genomic_DNA"/>
</dbReference>
<dbReference type="InterPro" id="IPR000056">
    <property type="entry name" value="Ribul_P_3_epim-like"/>
</dbReference>
<dbReference type="SUPFAM" id="SSF51366">
    <property type="entry name" value="Ribulose-phoshate binding barrel"/>
    <property type="match status" value="1"/>
</dbReference>
<protein>
    <submittedName>
        <fullName evidence="3">Ribulose-phosphate 3-epimerase</fullName>
    </submittedName>
</protein>
<dbReference type="GO" id="GO:0046872">
    <property type="term" value="F:metal ion binding"/>
    <property type="evidence" value="ECO:0007669"/>
    <property type="project" value="UniProtKB-KW"/>
</dbReference>
<dbReference type="PANTHER" id="PTHR11749">
    <property type="entry name" value="RIBULOSE-5-PHOSPHATE-3-EPIMERASE"/>
    <property type="match status" value="1"/>
</dbReference>
<evidence type="ECO:0000256" key="1">
    <source>
        <dbReference type="ARBA" id="ARBA00022723"/>
    </source>
</evidence>
<name>A0A7R7ACG0_CARRU</name>
<dbReference type="Proteomes" id="UP000595596">
    <property type="component" value="Chromosome"/>
</dbReference>
<keyword evidence="1" id="KW-0479">Metal-binding</keyword>
<accession>A0A7R7ACG0</accession>
<dbReference type="InterPro" id="IPR011060">
    <property type="entry name" value="RibuloseP-bd_barrel"/>
</dbReference>
<organism evidence="3 4">
    <name type="scientific">Candidatus Carsonella ruddii</name>
    <name type="common">Diaphorina cf. continua</name>
    <dbReference type="NCBI Taxonomy" id="2661587"/>
    <lineage>
        <taxon>Bacteria</taxon>
        <taxon>Pseudomonadati</taxon>
        <taxon>Pseudomonadota</taxon>
        <taxon>Gammaproteobacteria</taxon>
        <taxon>Oceanospirillales</taxon>
        <taxon>Halomonadaceae</taxon>
        <taxon>Zymobacter group</taxon>
        <taxon>Candidatus Carsonella</taxon>
    </lineage>
</organism>
<dbReference type="InterPro" id="IPR013785">
    <property type="entry name" value="Aldolase_TIM"/>
</dbReference>
<dbReference type="Gene3D" id="3.20.20.70">
    <property type="entry name" value="Aldolase class I"/>
    <property type="match status" value="2"/>
</dbReference>
<proteinExistence type="predicted"/>
<evidence type="ECO:0000313" key="4">
    <source>
        <dbReference type="Proteomes" id="UP000595596"/>
    </source>
</evidence>
<dbReference type="GO" id="GO:0016857">
    <property type="term" value="F:racemase and epimerase activity, acting on carbohydrates and derivatives"/>
    <property type="evidence" value="ECO:0007669"/>
    <property type="project" value="InterPro"/>
</dbReference>
<evidence type="ECO:0000256" key="2">
    <source>
        <dbReference type="ARBA" id="ARBA00023235"/>
    </source>
</evidence>
<sequence>MVEWFNTSVLKTEKVNSFQGSNPCLSRKIFISILSIKKTNFKNKVIKILNSNFYFYHIDIINFSYANNISFCIEEIKIISTYLKKFLNIKIEFHLMTKFFNSKIYFKNIIHLENNFLSKNISIGNNFCWNYLFFLKKNFLIMSVLPGFGNQKFLKKTQKIFFKKSNIDGGINEKIFKIIRNYFNKIIIGSKMINLINIKTFYNYNFSKSNFLL</sequence>
<keyword evidence="2" id="KW-0413">Isomerase</keyword>